<reference evidence="3" key="1">
    <citation type="submission" date="2016-06" db="UniProtKB">
        <authorList>
            <consortium name="WormBaseParasite"/>
        </authorList>
    </citation>
    <scope>IDENTIFICATION</scope>
</reference>
<proteinExistence type="predicted"/>
<accession>A0A182ETY9</accession>
<organism evidence="3">
    <name type="scientific">Onchocerca ochengi</name>
    <name type="common">Filarial nematode worm</name>
    <dbReference type="NCBI Taxonomy" id="42157"/>
    <lineage>
        <taxon>Eukaryota</taxon>
        <taxon>Metazoa</taxon>
        <taxon>Ecdysozoa</taxon>
        <taxon>Nematoda</taxon>
        <taxon>Chromadorea</taxon>
        <taxon>Rhabditida</taxon>
        <taxon>Spirurina</taxon>
        <taxon>Spiruromorpha</taxon>
        <taxon>Filarioidea</taxon>
        <taxon>Onchocercidae</taxon>
        <taxon>Onchocerca</taxon>
    </lineage>
</organism>
<evidence type="ECO:0000313" key="1">
    <source>
        <dbReference type="EMBL" id="VDM96604.1"/>
    </source>
</evidence>
<name>A0A182ETY9_ONCOC</name>
<gene>
    <name evidence="1" type="ORF">NOO_LOCUS11617</name>
</gene>
<dbReference type="Proteomes" id="UP000271087">
    <property type="component" value="Unassembled WGS sequence"/>
</dbReference>
<reference evidence="1 2" key="2">
    <citation type="submission" date="2018-08" db="EMBL/GenBank/DDBJ databases">
        <authorList>
            <person name="Laetsch R D."/>
            <person name="Stevens L."/>
            <person name="Kumar S."/>
            <person name="Blaxter L. M."/>
        </authorList>
    </citation>
    <scope>NUCLEOTIDE SEQUENCE [LARGE SCALE GENOMIC DNA]</scope>
</reference>
<evidence type="ECO:0000313" key="2">
    <source>
        <dbReference type="Proteomes" id="UP000271087"/>
    </source>
</evidence>
<dbReference type="WBParaSite" id="nOo.2.0.1.t11617-RA">
    <property type="protein sequence ID" value="nOo.2.0.1.t11617-RA"/>
    <property type="gene ID" value="nOo.2.0.1.g11617"/>
</dbReference>
<sequence length="10" mass="1186">RKKKDVINVS</sequence>
<protein>
    <submittedName>
        <fullName evidence="1 3">Uncharacterized protein</fullName>
    </submittedName>
</protein>
<keyword evidence="2" id="KW-1185">Reference proteome</keyword>
<evidence type="ECO:0000313" key="3">
    <source>
        <dbReference type="WBParaSite" id="nOo.2.0.1.t11617-RA"/>
    </source>
</evidence>
<dbReference type="EMBL" id="UYRW01008377">
    <property type="protein sequence ID" value="VDM96604.1"/>
    <property type="molecule type" value="Genomic_DNA"/>
</dbReference>